<evidence type="ECO:0000313" key="2">
    <source>
        <dbReference type="Proteomes" id="UP000595140"/>
    </source>
</evidence>
<dbReference type="PANTHER" id="PTHR33789">
    <property type="entry name" value="LACHRYMATORY-FACTOR SYNTHASE"/>
    <property type="match status" value="1"/>
</dbReference>
<organism evidence="1 2">
    <name type="scientific">Cuscuta campestris</name>
    <dbReference type="NCBI Taxonomy" id="132261"/>
    <lineage>
        <taxon>Eukaryota</taxon>
        <taxon>Viridiplantae</taxon>
        <taxon>Streptophyta</taxon>
        <taxon>Embryophyta</taxon>
        <taxon>Tracheophyta</taxon>
        <taxon>Spermatophyta</taxon>
        <taxon>Magnoliopsida</taxon>
        <taxon>eudicotyledons</taxon>
        <taxon>Gunneridae</taxon>
        <taxon>Pentapetalae</taxon>
        <taxon>asterids</taxon>
        <taxon>lamiids</taxon>
        <taxon>Solanales</taxon>
        <taxon>Convolvulaceae</taxon>
        <taxon>Cuscuteae</taxon>
        <taxon>Cuscuta</taxon>
        <taxon>Cuscuta subgen. Grammica</taxon>
        <taxon>Cuscuta sect. Cleistogrammica</taxon>
    </lineage>
</organism>
<dbReference type="Pfam" id="PF10604">
    <property type="entry name" value="Polyketide_cyc2"/>
    <property type="match status" value="1"/>
</dbReference>
<accession>A0A484KD98</accession>
<evidence type="ECO:0000313" key="1">
    <source>
        <dbReference type="EMBL" id="VFQ62848.1"/>
    </source>
</evidence>
<protein>
    <recommendedName>
        <fullName evidence="3">Bet v I/Major latex protein domain-containing protein</fullName>
    </recommendedName>
</protein>
<sequence>MAGVLEELKWEGKSTAKCQGPKPHQAWSVLIDDFCDLHRWLPSLDRCHQVDGVKGEVGLVRYVASATAAGSGEEKKVKNWCNERLLSVDHRERCLSFQVLDNNMGIKGYKATLKVFPAADGDGDEAGCRIEWSYVADPIDGMTGEEFFGFIASNLQGMVGTLQKAFPLDP</sequence>
<dbReference type="Proteomes" id="UP000595140">
    <property type="component" value="Unassembled WGS sequence"/>
</dbReference>
<dbReference type="CDD" id="cd07821">
    <property type="entry name" value="PYR_PYL_RCAR_like"/>
    <property type="match status" value="1"/>
</dbReference>
<dbReference type="PANTHER" id="PTHR33789:SF11">
    <property type="entry name" value="OS05G0202300 PROTEIN"/>
    <property type="match status" value="1"/>
</dbReference>
<dbReference type="EMBL" id="OOIL02000242">
    <property type="protein sequence ID" value="VFQ62848.1"/>
    <property type="molecule type" value="Genomic_DNA"/>
</dbReference>
<gene>
    <name evidence="1" type="ORF">CCAM_LOCUS4624</name>
</gene>
<name>A0A484KD98_9ASTE</name>
<proteinExistence type="predicted"/>
<dbReference type="SUPFAM" id="SSF55961">
    <property type="entry name" value="Bet v1-like"/>
    <property type="match status" value="1"/>
</dbReference>
<dbReference type="InterPro" id="IPR053249">
    <property type="entry name" value="LFS"/>
</dbReference>
<dbReference type="InterPro" id="IPR019587">
    <property type="entry name" value="Polyketide_cyclase/dehydratase"/>
</dbReference>
<dbReference type="Gene3D" id="3.30.530.20">
    <property type="match status" value="1"/>
</dbReference>
<dbReference type="InterPro" id="IPR023393">
    <property type="entry name" value="START-like_dom_sf"/>
</dbReference>
<dbReference type="OrthoDB" id="1592664at2759"/>
<dbReference type="GO" id="GO:0004864">
    <property type="term" value="F:protein phosphatase inhibitor activity"/>
    <property type="evidence" value="ECO:0007669"/>
    <property type="project" value="UniProtKB-ARBA"/>
</dbReference>
<evidence type="ECO:0008006" key="3">
    <source>
        <dbReference type="Google" id="ProtNLM"/>
    </source>
</evidence>
<dbReference type="AlphaFoldDB" id="A0A484KD98"/>
<reference evidence="1 2" key="1">
    <citation type="submission" date="2018-04" db="EMBL/GenBank/DDBJ databases">
        <authorList>
            <person name="Vogel A."/>
        </authorList>
    </citation>
    <scope>NUCLEOTIDE SEQUENCE [LARGE SCALE GENOMIC DNA]</scope>
</reference>
<keyword evidence="2" id="KW-1185">Reference proteome</keyword>